<evidence type="ECO:0000313" key="3">
    <source>
        <dbReference type="EMBL" id="AGN52951.1"/>
    </source>
</evidence>
<evidence type="ECO:0000259" key="2">
    <source>
        <dbReference type="Pfam" id="PF00505"/>
    </source>
</evidence>
<name>R9UCY2_9GLOM</name>
<feature type="domain" description="HMG box" evidence="2">
    <location>
        <begin position="68"/>
        <end position="129"/>
    </location>
</feature>
<accession>R9UCY2</accession>
<dbReference type="InterPro" id="IPR009071">
    <property type="entry name" value="HMG_box_dom"/>
</dbReference>
<reference evidence="3" key="1">
    <citation type="journal article" date="2014" name="New Phytol.">
        <title>Extreme diversification of the mating type-high-mobility group (MATA-HMG) gene family in a plant-associated arbuscular mycorrhizal fungus.</title>
        <authorList>
            <person name="Riley R."/>
            <person name="Charron P."/>
            <person name="Idnurm A."/>
            <person name="Farinelli L."/>
            <person name="Dalpe Y."/>
            <person name="Martin F."/>
            <person name="Corradi N."/>
        </authorList>
    </citation>
    <scope>NUCLEOTIDE SEQUENCE</scope>
</reference>
<dbReference type="Pfam" id="PF00505">
    <property type="entry name" value="HMG_box"/>
    <property type="match status" value="1"/>
</dbReference>
<proteinExistence type="predicted"/>
<dbReference type="EMBL" id="KC785124">
    <property type="protein sequence ID" value="AGN52951.1"/>
    <property type="molecule type" value="Genomic_DNA"/>
</dbReference>
<gene>
    <name evidence="3" type="primary">HMG70</name>
</gene>
<feature type="region of interest" description="Disordered" evidence="1">
    <location>
        <begin position="186"/>
        <end position="207"/>
    </location>
</feature>
<protein>
    <submittedName>
        <fullName evidence="3">MATA_HMG</fullName>
    </submittedName>
</protein>
<organism evidence="3">
    <name type="scientific">Oehlia diaphana</name>
    <dbReference type="NCBI Taxonomy" id="118614"/>
    <lineage>
        <taxon>Eukaryota</taxon>
        <taxon>Fungi</taxon>
        <taxon>Fungi incertae sedis</taxon>
        <taxon>Mucoromycota</taxon>
        <taxon>Glomeromycotina</taxon>
        <taxon>Glomeromycetes</taxon>
        <taxon>Glomerales</taxon>
        <taxon>Glomeraceae</taxon>
        <taxon>Oehlia</taxon>
    </lineage>
</organism>
<dbReference type="InterPro" id="IPR036910">
    <property type="entry name" value="HMG_box_dom_sf"/>
</dbReference>
<dbReference type="Gene3D" id="1.10.30.10">
    <property type="entry name" value="High mobility group box domain"/>
    <property type="match status" value="1"/>
</dbReference>
<feature type="non-terminal residue" evidence="3">
    <location>
        <position position="321"/>
    </location>
</feature>
<evidence type="ECO:0000256" key="1">
    <source>
        <dbReference type="SAM" id="MobiDB-lite"/>
    </source>
</evidence>
<dbReference type="AlphaFoldDB" id="R9UCY2"/>
<sequence length="321" mass="36654">MSEQFQETIAISSPDSLPIDINELAQQYLTSSANHMIGNEISLPFPPTIEPKDLIVNKKFPQPNGKQSRAPNAFIIYRKAFVKAAREQGYILPMTAISSMASARWERENEMVKEEYKKIAKDAHKLVKEMFPKKTNQRKRKEKWNLVSFHDKSSSNVNKINSPENKPYEIISAQESQEPTAIIAPPITTPISSSSSPNLSESDSNTSEKSFVLQPQQFIDNNIDGVQITDNYLIDSYLPIHFNFQEYLNSNFYLPKEDYQTGNNFLLTNWLNQSENYTLEPNELEFFDTTSTDDFKNNSHSSLNMTLSEAMGIVNPEDFNL</sequence>
<dbReference type="SUPFAM" id="SSF47095">
    <property type="entry name" value="HMG-box"/>
    <property type="match status" value="1"/>
</dbReference>